<organism evidence="2 3">
    <name type="scientific">Dunaliella salina</name>
    <name type="common">Green alga</name>
    <name type="synonym">Protococcus salinus</name>
    <dbReference type="NCBI Taxonomy" id="3046"/>
    <lineage>
        <taxon>Eukaryota</taxon>
        <taxon>Viridiplantae</taxon>
        <taxon>Chlorophyta</taxon>
        <taxon>core chlorophytes</taxon>
        <taxon>Chlorophyceae</taxon>
        <taxon>CS clade</taxon>
        <taxon>Chlamydomonadales</taxon>
        <taxon>Dunaliellaceae</taxon>
        <taxon>Dunaliella</taxon>
    </lineage>
</organism>
<name>A0ABQ7GZQ1_DUNSA</name>
<protein>
    <submittedName>
        <fullName evidence="2">Kinase-like domain-containing protein</fullName>
    </submittedName>
</protein>
<dbReference type="Proteomes" id="UP000815325">
    <property type="component" value="Unassembled WGS sequence"/>
</dbReference>
<reference evidence="2" key="1">
    <citation type="submission" date="2017-08" db="EMBL/GenBank/DDBJ databases">
        <authorList>
            <person name="Polle J.E."/>
            <person name="Barry K."/>
            <person name="Cushman J."/>
            <person name="Schmutz J."/>
            <person name="Tran D."/>
            <person name="Hathwaick L.T."/>
            <person name="Yim W.C."/>
            <person name="Jenkins J."/>
            <person name="Mckie-Krisberg Z.M."/>
            <person name="Prochnik S."/>
            <person name="Lindquist E."/>
            <person name="Dockter R.B."/>
            <person name="Adam C."/>
            <person name="Molina H."/>
            <person name="Bunkerborg J."/>
            <person name="Jin E."/>
            <person name="Buchheim M."/>
            <person name="Magnuson J."/>
        </authorList>
    </citation>
    <scope>NUCLEOTIDE SEQUENCE</scope>
    <source>
        <strain evidence="2">CCAP 19/18</strain>
    </source>
</reference>
<dbReference type="PROSITE" id="PS00108">
    <property type="entry name" value="PROTEIN_KINASE_ST"/>
    <property type="match status" value="1"/>
</dbReference>
<dbReference type="InterPro" id="IPR000719">
    <property type="entry name" value="Prot_kinase_dom"/>
</dbReference>
<evidence type="ECO:0000259" key="1">
    <source>
        <dbReference type="PROSITE" id="PS50011"/>
    </source>
</evidence>
<dbReference type="Pfam" id="PF00069">
    <property type="entry name" value="Pkinase"/>
    <property type="match status" value="1"/>
</dbReference>
<sequence>MEAAVSTATSHPNLVSTYYYDIKPVYHDLDTREGGLQVTRATQHTEDWKLFLVLEYCHCTLGYAMRADLLHKGQMPIWDRVLQLLLDVAQGTLYLHNLQIIHGDLKPENVLLKADKEVAVGLIAKLTDFGLAISLGPTATHASNFRSGTPFYCAPEVCCS</sequence>
<dbReference type="InterPro" id="IPR008271">
    <property type="entry name" value="Ser/Thr_kinase_AS"/>
</dbReference>
<accession>A0ABQ7GZQ1</accession>
<dbReference type="PANTHER" id="PTHR44329:SF289">
    <property type="entry name" value="SERINE_THREONINE-PROTEIN KINASE VIK"/>
    <property type="match status" value="1"/>
</dbReference>
<proteinExistence type="predicted"/>
<dbReference type="InterPro" id="IPR011009">
    <property type="entry name" value="Kinase-like_dom_sf"/>
</dbReference>
<dbReference type="SUPFAM" id="SSF56112">
    <property type="entry name" value="Protein kinase-like (PK-like)"/>
    <property type="match status" value="1"/>
</dbReference>
<dbReference type="EMBL" id="MU069524">
    <property type="protein sequence ID" value="KAF5840085.1"/>
    <property type="molecule type" value="Genomic_DNA"/>
</dbReference>
<dbReference type="PROSITE" id="PS50011">
    <property type="entry name" value="PROTEIN_KINASE_DOM"/>
    <property type="match status" value="1"/>
</dbReference>
<evidence type="ECO:0000313" key="2">
    <source>
        <dbReference type="EMBL" id="KAF5840085.1"/>
    </source>
</evidence>
<comment type="caution">
    <text evidence="2">The sequence shown here is derived from an EMBL/GenBank/DDBJ whole genome shotgun (WGS) entry which is preliminary data.</text>
</comment>
<dbReference type="PANTHER" id="PTHR44329">
    <property type="entry name" value="SERINE/THREONINE-PROTEIN KINASE TNNI3K-RELATED"/>
    <property type="match status" value="1"/>
</dbReference>
<gene>
    <name evidence="2" type="ORF">DUNSADRAFT_17820</name>
</gene>
<evidence type="ECO:0000313" key="3">
    <source>
        <dbReference type="Proteomes" id="UP000815325"/>
    </source>
</evidence>
<dbReference type="InterPro" id="IPR051681">
    <property type="entry name" value="Ser/Thr_Kinases-Pseudokinases"/>
</dbReference>
<dbReference type="Gene3D" id="1.10.510.10">
    <property type="entry name" value="Transferase(Phosphotransferase) domain 1"/>
    <property type="match status" value="1"/>
</dbReference>
<keyword evidence="3" id="KW-1185">Reference proteome</keyword>
<feature type="domain" description="Protein kinase" evidence="1">
    <location>
        <begin position="1"/>
        <end position="160"/>
    </location>
</feature>